<sequence length="87" mass="10049">MLWKEYKMEKLDITTMSDYKKVEAVIQLLIDGVLTSYRVATDANISKMSILTLVKGSSKIKNITYQTAIALINWYEENHEKYGITIQ</sequence>
<evidence type="ECO:0000313" key="1">
    <source>
        <dbReference type="EMBL" id="RSI43531.1"/>
    </source>
</evidence>
<reference evidence="1 2" key="1">
    <citation type="submission" date="2018-11" db="EMBL/GenBank/DDBJ databases">
        <title>Species Designations Belie Phenotypic and Genotypic Heterogeneity in Oral Streptococci.</title>
        <authorList>
            <person name="Velsko I."/>
        </authorList>
    </citation>
    <scope>NUCLEOTIDE SEQUENCE [LARGE SCALE GENOMIC DNA]</scope>
    <source>
        <strain evidence="1 2">BCC51</strain>
    </source>
</reference>
<dbReference type="EMBL" id="RJNA01000007">
    <property type="protein sequence ID" value="RSI43531.1"/>
    <property type="molecule type" value="Genomic_DNA"/>
</dbReference>
<gene>
    <name evidence="1" type="ORF">D8872_05615</name>
</gene>
<organism evidence="1 2">
    <name type="scientific">Streptococcus cristatus</name>
    <dbReference type="NCBI Taxonomy" id="45634"/>
    <lineage>
        <taxon>Bacteria</taxon>
        <taxon>Bacillati</taxon>
        <taxon>Bacillota</taxon>
        <taxon>Bacilli</taxon>
        <taxon>Lactobacillales</taxon>
        <taxon>Streptococcaceae</taxon>
        <taxon>Streptococcus</taxon>
    </lineage>
</organism>
<evidence type="ECO:0000313" key="2">
    <source>
        <dbReference type="Proteomes" id="UP000282617"/>
    </source>
</evidence>
<protein>
    <submittedName>
        <fullName evidence="1">Uncharacterized protein</fullName>
    </submittedName>
</protein>
<dbReference type="AlphaFoldDB" id="A0A428ALW8"/>
<comment type="caution">
    <text evidence="1">The sequence shown here is derived from an EMBL/GenBank/DDBJ whole genome shotgun (WGS) entry which is preliminary data.</text>
</comment>
<dbReference type="Proteomes" id="UP000282617">
    <property type="component" value="Unassembled WGS sequence"/>
</dbReference>
<proteinExistence type="predicted"/>
<accession>A0A428ALW8</accession>
<name>A0A428ALW8_STRCR</name>